<accession>A0A6G1EEK0</accession>
<reference evidence="2 3" key="1">
    <citation type="submission" date="2019-11" db="EMBL/GenBank/DDBJ databases">
        <title>Whole genome sequence of Oryza granulata.</title>
        <authorList>
            <person name="Li W."/>
        </authorList>
    </citation>
    <scope>NUCLEOTIDE SEQUENCE [LARGE SCALE GENOMIC DNA]</scope>
    <source>
        <strain evidence="3">cv. Menghai</strain>
        <tissue evidence="2">Leaf</tissue>
    </source>
</reference>
<protein>
    <submittedName>
        <fullName evidence="2">Uncharacterized protein</fullName>
    </submittedName>
</protein>
<keyword evidence="3" id="KW-1185">Reference proteome</keyword>
<feature type="region of interest" description="Disordered" evidence="1">
    <location>
        <begin position="45"/>
        <end position="103"/>
    </location>
</feature>
<name>A0A6G1EEK0_9ORYZ</name>
<sequence>MNKIKTLISNKVALLSWMTLELQSVFSAGFVGSLDHVSIKKFGIKQPGKAKKQKAKTPFSVRESAKKPRFSNEASKETIADAPKKSKVQPKPPLPLPKGRVKKKTVPLQIPVEHLQDIAVKKCSLLPEEVSKEKLQAKSNDI</sequence>
<proteinExistence type="predicted"/>
<evidence type="ECO:0000313" key="3">
    <source>
        <dbReference type="Proteomes" id="UP000479710"/>
    </source>
</evidence>
<evidence type="ECO:0000313" key="2">
    <source>
        <dbReference type="EMBL" id="KAF0922363.1"/>
    </source>
</evidence>
<gene>
    <name evidence="2" type="ORF">E2562_033503</name>
</gene>
<feature type="compositionally biased region" description="Basic and acidic residues" evidence="1">
    <location>
        <begin position="74"/>
        <end position="84"/>
    </location>
</feature>
<dbReference type="Proteomes" id="UP000479710">
    <property type="component" value="Unassembled WGS sequence"/>
</dbReference>
<dbReference type="AlphaFoldDB" id="A0A6G1EEK0"/>
<dbReference type="EMBL" id="SPHZ02000004">
    <property type="protein sequence ID" value="KAF0922363.1"/>
    <property type="molecule type" value="Genomic_DNA"/>
</dbReference>
<organism evidence="2 3">
    <name type="scientific">Oryza meyeriana var. granulata</name>
    <dbReference type="NCBI Taxonomy" id="110450"/>
    <lineage>
        <taxon>Eukaryota</taxon>
        <taxon>Viridiplantae</taxon>
        <taxon>Streptophyta</taxon>
        <taxon>Embryophyta</taxon>
        <taxon>Tracheophyta</taxon>
        <taxon>Spermatophyta</taxon>
        <taxon>Magnoliopsida</taxon>
        <taxon>Liliopsida</taxon>
        <taxon>Poales</taxon>
        <taxon>Poaceae</taxon>
        <taxon>BOP clade</taxon>
        <taxon>Oryzoideae</taxon>
        <taxon>Oryzeae</taxon>
        <taxon>Oryzinae</taxon>
        <taxon>Oryza</taxon>
        <taxon>Oryza meyeriana</taxon>
    </lineage>
</organism>
<evidence type="ECO:0000256" key="1">
    <source>
        <dbReference type="SAM" id="MobiDB-lite"/>
    </source>
</evidence>
<comment type="caution">
    <text evidence="2">The sequence shown here is derived from an EMBL/GenBank/DDBJ whole genome shotgun (WGS) entry which is preliminary data.</text>
</comment>